<dbReference type="Proteomes" id="UP000522688">
    <property type="component" value="Unassembled WGS sequence"/>
</dbReference>
<proteinExistence type="predicted"/>
<evidence type="ECO:0000256" key="1">
    <source>
        <dbReference type="SAM" id="SignalP"/>
    </source>
</evidence>
<dbReference type="EMBL" id="JACGWW010000001">
    <property type="protein sequence ID" value="MBA8811937.1"/>
    <property type="molecule type" value="Genomic_DNA"/>
</dbReference>
<accession>A0A7W3JFI7</accession>
<feature type="signal peptide" evidence="1">
    <location>
        <begin position="1"/>
        <end position="32"/>
    </location>
</feature>
<dbReference type="EMBL" id="BJUV01000020">
    <property type="protein sequence ID" value="GEK83787.1"/>
    <property type="molecule type" value="Genomic_DNA"/>
</dbReference>
<evidence type="ECO:0000313" key="2">
    <source>
        <dbReference type="EMBL" id="GEK83787.1"/>
    </source>
</evidence>
<comment type="caution">
    <text evidence="3">The sequence shown here is derived from an EMBL/GenBank/DDBJ whole genome shotgun (WGS) entry which is preliminary data.</text>
</comment>
<dbReference type="Proteomes" id="UP000321154">
    <property type="component" value="Unassembled WGS sequence"/>
</dbReference>
<evidence type="ECO:0000313" key="4">
    <source>
        <dbReference type="Proteomes" id="UP000321154"/>
    </source>
</evidence>
<dbReference type="GO" id="GO:0005975">
    <property type="term" value="P:carbohydrate metabolic process"/>
    <property type="evidence" value="ECO:0007669"/>
    <property type="project" value="UniProtKB-ARBA"/>
</dbReference>
<dbReference type="RefSeq" id="WP_146855851.1">
    <property type="nucleotide sequence ID" value="NZ_BAAAHR010000005.1"/>
</dbReference>
<reference evidence="2 4" key="1">
    <citation type="submission" date="2019-07" db="EMBL/GenBank/DDBJ databases">
        <title>Whole genome shotgun sequence of Frigoribacterium faeni NBRC 103066.</title>
        <authorList>
            <person name="Hosoyama A."/>
            <person name="Uohara A."/>
            <person name="Ohji S."/>
            <person name="Ichikawa N."/>
        </authorList>
    </citation>
    <scope>NUCLEOTIDE SEQUENCE [LARGE SCALE GENOMIC DNA]</scope>
    <source>
        <strain evidence="2 4">NBRC 103066</strain>
    </source>
</reference>
<dbReference type="AlphaFoldDB" id="A0A7W3JFI7"/>
<evidence type="ECO:0000313" key="3">
    <source>
        <dbReference type="EMBL" id="MBA8811937.1"/>
    </source>
</evidence>
<dbReference type="InterPro" id="IPR013783">
    <property type="entry name" value="Ig-like_fold"/>
</dbReference>
<reference evidence="3 5" key="2">
    <citation type="submission" date="2020-07" db="EMBL/GenBank/DDBJ databases">
        <title>Sequencing the genomes of 1000 actinobacteria strains.</title>
        <authorList>
            <person name="Klenk H.-P."/>
        </authorList>
    </citation>
    <scope>NUCLEOTIDE SEQUENCE [LARGE SCALE GENOMIC DNA]</scope>
    <source>
        <strain evidence="3 5">DSM 10309</strain>
    </source>
</reference>
<sequence>MKDTPMPRRLGSALLATATVVSGLAFGPGAIAAPAPAPLPAPSTVQQTTVDDDSVVPSTRLVGPLAIIASETSAFGLRADPDTMRTASGGSLTQAQAEADFWSVPGLGRVGPVRGVGDMGDRCLAHSSPASSYVMFASCDGSAAQDWQWTTITSRQGFDQALTSTTNPDRAIGVRGAGTYVHAIEGADSQHPLALDAGMAAERTLTAEAEVDALAQSAVITGVATTGATVSARGVSVEVPESGVYSLTVSDLPVGTTSVVVTQTLPNGVDHGTASVDVDVPASVGSFVPVEVPSTDLLRGTDTEVSAVVETTAELSALSSTVTLTAPEGTTFADADERPVRYLQPGSTEWRASAYLRLTAGVLSDDRTTLRYTADTSDSGFQLPEGSRLKFDTVVSTPADAAAGDGRSLELSQSGTSNSGAFRVAGSSPVSVVSAYADVTLDNYADGDAFTPGDVEFTGTGTPGATVTVAPTVGGSVSAEVREDGTWSAVRYLGNAAYTFTVTQVAKNGQNTIENIRLYSDQAAQRDFRVTAPAAGAGHTAAGWVTFSGTGTTWSTVSITDGTDAAPTTATVQYDGYWTARRWVGTATTAFTVTSARADVENGRQTLEFNTGVSGRDFTFDSHTDGGTFTPGTVVFRGAGSTGDRVTMTAPGLSPLEATVDAAGAWSIPRWLGNGQITFTVTHTPVDGDPSERTLRLFSDQATTGPLTVDSPVDGDGHDQQGWVTFRGTGTTWSTVSIADGLSGASTATVQYDGTWSVRRWVGINPVTFTVASERAGVENGRETISFNEGDTVGDFTFDSHADGGTFTPGNVTFRGKASTGDTVTMTAPGLAPLVAEVDRNGDWSLDRWLGNGFITFTVVHTPVTGDPTEQTLRLFSDQVPAGSLTVTSPVDGGIQEEAGFVTFRGTGTTWSQVSITDGTDALPSTATVQYDGSWSVRRWVGTDPVTFTVTSTRAGIDTGSERIRMNGAE</sequence>
<dbReference type="Gene3D" id="2.60.40.10">
    <property type="entry name" value="Immunoglobulins"/>
    <property type="match status" value="1"/>
</dbReference>
<protein>
    <recommendedName>
        <fullName evidence="6">Bacterial Ig domain-containing protein</fullName>
    </recommendedName>
</protein>
<gene>
    <name evidence="3" type="ORF">FB463_000161</name>
    <name evidence="2" type="ORF">FFA01_20960</name>
</gene>
<evidence type="ECO:0000313" key="5">
    <source>
        <dbReference type="Proteomes" id="UP000522688"/>
    </source>
</evidence>
<keyword evidence="1" id="KW-0732">Signal</keyword>
<dbReference type="OrthoDB" id="5024045at2"/>
<keyword evidence="4" id="KW-1185">Reference proteome</keyword>
<name>A0A7W3JFI7_9MICO</name>
<evidence type="ECO:0008006" key="6">
    <source>
        <dbReference type="Google" id="ProtNLM"/>
    </source>
</evidence>
<feature type="chain" id="PRO_5030942045" description="Bacterial Ig domain-containing protein" evidence="1">
    <location>
        <begin position="33"/>
        <end position="970"/>
    </location>
</feature>
<organism evidence="3 5">
    <name type="scientific">Frigoribacterium faeni</name>
    <dbReference type="NCBI Taxonomy" id="145483"/>
    <lineage>
        <taxon>Bacteria</taxon>
        <taxon>Bacillati</taxon>
        <taxon>Actinomycetota</taxon>
        <taxon>Actinomycetes</taxon>
        <taxon>Micrococcales</taxon>
        <taxon>Microbacteriaceae</taxon>
        <taxon>Frigoribacterium</taxon>
    </lineage>
</organism>